<evidence type="ECO:0000256" key="3">
    <source>
        <dbReference type="ARBA" id="ARBA00022833"/>
    </source>
</evidence>
<evidence type="ECO:0000256" key="4">
    <source>
        <dbReference type="PROSITE-ProRule" id="PRU00134"/>
    </source>
</evidence>
<name>A0AAD7BBK8_9AGAR</name>
<protein>
    <recommendedName>
        <fullName evidence="5">MYND-type domain-containing protein</fullName>
    </recommendedName>
</protein>
<evidence type="ECO:0000313" key="7">
    <source>
        <dbReference type="Proteomes" id="UP001221142"/>
    </source>
</evidence>
<dbReference type="GO" id="GO:0008270">
    <property type="term" value="F:zinc ion binding"/>
    <property type="evidence" value="ECO:0007669"/>
    <property type="project" value="UniProtKB-KW"/>
</dbReference>
<dbReference type="Proteomes" id="UP001221142">
    <property type="component" value="Unassembled WGS sequence"/>
</dbReference>
<evidence type="ECO:0000313" key="6">
    <source>
        <dbReference type="EMBL" id="KAJ7616119.1"/>
    </source>
</evidence>
<dbReference type="Pfam" id="PF01753">
    <property type="entry name" value="zf-MYND"/>
    <property type="match status" value="1"/>
</dbReference>
<proteinExistence type="predicted"/>
<keyword evidence="7" id="KW-1185">Reference proteome</keyword>
<feature type="domain" description="MYND-type" evidence="5">
    <location>
        <begin position="416"/>
        <end position="457"/>
    </location>
</feature>
<dbReference type="AlphaFoldDB" id="A0AAD7BBK8"/>
<dbReference type="PROSITE" id="PS50865">
    <property type="entry name" value="ZF_MYND_2"/>
    <property type="match status" value="1"/>
</dbReference>
<comment type="caution">
    <text evidence="6">The sequence shown here is derived from an EMBL/GenBank/DDBJ whole genome shotgun (WGS) entry which is preliminary data.</text>
</comment>
<keyword evidence="2 4" id="KW-0863">Zinc-finger</keyword>
<accession>A0AAD7BBK8</accession>
<evidence type="ECO:0000259" key="5">
    <source>
        <dbReference type="PROSITE" id="PS50865"/>
    </source>
</evidence>
<sequence length="576" mass="64571">MNPHRGNELLLKVRATPVRYIATARNQTPRGLEVLDALGRVWTEIPQIMELGALEMFLSHVREAVAPTSPREWQLDADFAYSSLSALSASGMWKLLEHANNLPAINCIVLDGLPGIIKWSQYIYDLTEAPRFYMLILVFRVLSSMPQVAAAMVEAPGCVQLITKLWALEDIPKNLADTVPTTATAILVALLTYSVTSGKIDDFLQRFIEASGGDAQFLMRFILRRIKKATRKLEIDAELASLSEHINLVIGLCAQNPHRLCRALLDEGGLVVMTSTLGALPNPVGRDVSGSAIIKLFVACIIFFSSLISVSDYLSILRAVKAGFMDAFIEACPAFLRLERGLTDVAMAIVRDLLPPYCLYRSFAMQMIPFVERFKSSPVYAGLRELPIIKAAFAPLFTALNRRLPALQDEGHGRRCLNCQRVDVQKMFKQCTACQVAYYCSTECQRSEWKSSHRQLCRDLSLCNQLGGSGTKRDWNSMRFFAEWTADCNFETFRAIAERDFPDTPREELVPHIDFSCVPEAYSVLSVKDPKIQNLVDNPIFRARSECGPIVGYTRKNGAEAEDMWGCARRENFWND</sequence>
<dbReference type="SUPFAM" id="SSF144232">
    <property type="entry name" value="HIT/MYND zinc finger-like"/>
    <property type="match status" value="1"/>
</dbReference>
<organism evidence="6 7">
    <name type="scientific">Roridomyces roridus</name>
    <dbReference type="NCBI Taxonomy" id="1738132"/>
    <lineage>
        <taxon>Eukaryota</taxon>
        <taxon>Fungi</taxon>
        <taxon>Dikarya</taxon>
        <taxon>Basidiomycota</taxon>
        <taxon>Agaricomycotina</taxon>
        <taxon>Agaricomycetes</taxon>
        <taxon>Agaricomycetidae</taxon>
        <taxon>Agaricales</taxon>
        <taxon>Marasmiineae</taxon>
        <taxon>Mycenaceae</taxon>
        <taxon>Roridomyces</taxon>
    </lineage>
</organism>
<gene>
    <name evidence="6" type="ORF">FB45DRAFT_1064251</name>
</gene>
<reference evidence="6" key="1">
    <citation type="submission" date="2023-03" db="EMBL/GenBank/DDBJ databases">
        <title>Massive genome expansion in bonnet fungi (Mycena s.s.) driven by repeated elements and novel gene families across ecological guilds.</title>
        <authorList>
            <consortium name="Lawrence Berkeley National Laboratory"/>
            <person name="Harder C.B."/>
            <person name="Miyauchi S."/>
            <person name="Viragh M."/>
            <person name="Kuo A."/>
            <person name="Thoen E."/>
            <person name="Andreopoulos B."/>
            <person name="Lu D."/>
            <person name="Skrede I."/>
            <person name="Drula E."/>
            <person name="Henrissat B."/>
            <person name="Morin E."/>
            <person name="Kohler A."/>
            <person name="Barry K."/>
            <person name="LaButti K."/>
            <person name="Morin E."/>
            <person name="Salamov A."/>
            <person name="Lipzen A."/>
            <person name="Mereny Z."/>
            <person name="Hegedus B."/>
            <person name="Baldrian P."/>
            <person name="Stursova M."/>
            <person name="Weitz H."/>
            <person name="Taylor A."/>
            <person name="Grigoriev I.V."/>
            <person name="Nagy L.G."/>
            <person name="Martin F."/>
            <person name="Kauserud H."/>
        </authorList>
    </citation>
    <scope>NUCLEOTIDE SEQUENCE</scope>
    <source>
        <strain evidence="6">9284</strain>
    </source>
</reference>
<keyword evidence="3" id="KW-0862">Zinc</keyword>
<dbReference type="EMBL" id="JARKIF010000023">
    <property type="protein sequence ID" value="KAJ7616119.1"/>
    <property type="molecule type" value="Genomic_DNA"/>
</dbReference>
<evidence type="ECO:0000256" key="1">
    <source>
        <dbReference type="ARBA" id="ARBA00022723"/>
    </source>
</evidence>
<evidence type="ECO:0000256" key="2">
    <source>
        <dbReference type="ARBA" id="ARBA00022771"/>
    </source>
</evidence>
<dbReference type="Gene3D" id="6.10.140.2220">
    <property type="match status" value="1"/>
</dbReference>
<dbReference type="InterPro" id="IPR002893">
    <property type="entry name" value="Znf_MYND"/>
</dbReference>
<keyword evidence="1" id="KW-0479">Metal-binding</keyword>